<gene>
    <name evidence="4" type="ORF">GCM10009863_55590</name>
</gene>
<dbReference type="SUPFAM" id="SSF56801">
    <property type="entry name" value="Acetyl-CoA synthetase-like"/>
    <property type="match status" value="1"/>
</dbReference>
<organism evidence="4 5">
    <name type="scientific">Streptomyces axinellae</name>
    <dbReference type="NCBI Taxonomy" id="552788"/>
    <lineage>
        <taxon>Bacteria</taxon>
        <taxon>Bacillati</taxon>
        <taxon>Actinomycetota</taxon>
        <taxon>Actinomycetes</taxon>
        <taxon>Kitasatosporales</taxon>
        <taxon>Streptomycetaceae</taxon>
        <taxon>Streptomyces</taxon>
    </lineage>
</organism>
<reference evidence="4 5" key="1">
    <citation type="journal article" date="2019" name="Int. J. Syst. Evol. Microbiol.">
        <title>The Global Catalogue of Microorganisms (GCM) 10K type strain sequencing project: providing services to taxonomists for standard genome sequencing and annotation.</title>
        <authorList>
            <consortium name="The Broad Institute Genomics Platform"/>
            <consortium name="The Broad Institute Genome Sequencing Center for Infectious Disease"/>
            <person name="Wu L."/>
            <person name="Ma J."/>
        </authorList>
    </citation>
    <scope>NUCLEOTIDE SEQUENCE [LARGE SCALE GENOMIC DNA]</scope>
    <source>
        <strain evidence="4 5">JCM 16373</strain>
    </source>
</reference>
<feature type="compositionally biased region" description="Basic and acidic residues" evidence="1">
    <location>
        <begin position="510"/>
        <end position="520"/>
    </location>
</feature>
<sequence length="529" mass="57170">MIPAHISTGRELWNWRVQQSPNHPFLRFEHEEWTYAEFDEAKARYAAALAGLDVGPGVYVLVAMGNTTRALLVHLALIQLGAVVVPLQNDLAFDELRHQINHSEAEILLADGPVSAVLLSRAGEFRHVRRIVTDGGRAGGPEFADWESHEPLPFGPLEHHDAHSPAMVLYTSGSSGKPKGVVLDAAAFVCSGAGFATHFGFTAEDVYFLPLPLAHAVGALTAPAMVIAAGGTLALADRFSPSAFWQQTARSMATCSILFPAHLNLLLETEKDAPGPGEPSLRLVITHAWNERFAARFGVELATVWGMTETGAMATGSAPGAARDREPGYVGTPMPDVEVAVFNADGERLPAGQLGEIRLRHPHVMLGYLRDPDATAEALIDGWVVSGDLGEVRPDGAVYFLGRKKNMIKRSGENIGPGEIEDALLAHPAVVEAIAFGVADEVRSEEVAAVVVVRSEVGPEDLLATASEHLAPRKLPRYLQLSTEYLPRRLNGKIDRSRIVEEFSPEAVDLRAARPREGRTRIGPQRQES</sequence>
<dbReference type="InterPro" id="IPR000873">
    <property type="entry name" value="AMP-dep_synth/lig_dom"/>
</dbReference>
<dbReference type="RefSeq" id="WP_344569646.1">
    <property type="nucleotide sequence ID" value="NZ_BAAARJ010000021.1"/>
</dbReference>
<dbReference type="InterPro" id="IPR045851">
    <property type="entry name" value="AMP-bd_C_sf"/>
</dbReference>
<feature type="domain" description="AMP-dependent synthetase/ligase" evidence="2">
    <location>
        <begin position="15"/>
        <end position="369"/>
    </location>
</feature>
<dbReference type="Gene3D" id="3.30.300.30">
    <property type="match status" value="1"/>
</dbReference>
<comment type="caution">
    <text evidence="4">The sequence shown here is derived from an EMBL/GenBank/DDBJ whole genome shotgun (WGS) entry which is preliminary data.</text>
</comment>
<dbReference type="GO" id="GO:0016874">
    <property type="term" value="F:ligase activity"/>
    <property type="evidence" value="ECO:0007669"/>
    <property type="project" value="UniProtKB-KW"/>
</dbReference>
<accession>A0ABN3QQ69</accession>
<dbReference type="Pfam" id="PF00501">
    <property type="entry name" value="AMP-binding"/>
    <property type="match status" value="1"/>
</dbReference>
<evidence type="ECO:0000313" key="4">
    <source>
        <dbReference type="EMBL" id="GAA2632448.1"/>
    </source>
</evidence>
<feature type="domain" description="AMP-binding enzyme C-terminal" evidence="3">
    <location>
        <begin position="419"/>
        <end position="493"/>
    </location>
</feature>
<dbReference type="PANTHER" id="PTHR43767">
    <property type="entry name" value="LONG-CHAIN-FATTY-ACID--COA LIGASE"/>
    <property type="match status" value="1"/>
</dbReference>
<dbReference type="EMBL" id="BAAARJ010000021">
    <property type="protein sequence ID" value="GAA2632448.1"/>
    <property type="molecule type" value="Genomic_DNA"/>
</dbReference>
<proteinExistence type="predicted"/>
<evidence type="ECO:0000256" key="1">
    <source>
        <dbReference type="SAM" id="MobiDB-lite"/>
    </source>
</evidence>
<dbReference type="PROSITE" id="PS00455">
    <property type="entry name" value="AMP_BINDING"/>
    <property type="match status" value="1"/>
</dbReference>
<dbReference type="InterPro" id="IPR020845">
    <property type="entry name" value="AMP-binding_CS"/>
</dbReference>
<keyword evidence="4" id="KW-0436">Ligase</keyword>
<evidence type="ECO:0000313" key="5">
    <source>
        <dbReference type="Proteomes" id="UP001501447"/>
    </source>
</evidence>
<dbReference type="Gene3D" id="3.40.50.12780">
    <property type="entry name" value="N-terminal domain of ligase-like"/>
    <property type="match status" value="1"/>
</dbReference>
<dbReference type="PANTHER" id="PTHR43767:SF1">
    <property type="entry name" value="NONRIBOSOMAL PEPTIDE SYNTHASE PES1 (EUROFUNG)-RELATED"/>
    <property type="match status" value="1"/>
</dbReference>
<dbReference type="InterPro" id="IPR042099">
    <property type="entry name" value="ANL_N_sf"/>
</dbReference>
<dbReference type="Pfam" id="PF13193">
    <property type="entry name" value="AMP-binding_C"/>
    <property type="match status" value="1"/>
</dbReference>
<dbReference type="InterPro" id="IPR025110">
    <property type="entry name" value="AMP-bd_C"/>
</dbReference>
<feature type="region of interest" description="Disordered" evidence="1">
    <location>
        <begin position="510"/>
        <end position="529"/>
    </location>
</feature>
<dbReference type="Proteomes" id="UP001501447">
    <property type="component" value="Unassembled WGS sequence"/>
</dbReference>
<name>A0ABN3QQ69_9ACTN</name>
<evidence type="ECO:0000259" key="3">
    <source>
        <dbReference type="Pfam" id="PF13193"/>
    </source>
</evidence>
<keyword evidence="5" id="KW-1185">Reference proteome</keyword>
<dbReference type="InterPro" id="IPR050237">
    <property type="entry name" value="ATP-dep_AMP-bd_enzyme"/>
</dbReference>
<protein>
    <submittedName>
        <fullName evidence="4">ATP-dependent acyl-CoA ligase</fullName>
    </submittedName>
</protein>
<evidence type="ECO:0000259" key="2">
    <source>
        <dbReference type="Pfam" id="PF00501"/>
    </source>
</evidence>